<evidence type="ECO:0000313" key="3">
    <source>
        <dbReference type="Proteomes" id="UP000189935"/>
    </source>
</evidence>
<feature type="transmembrane region" description="Helical" evidence="1">
    <location>
        <begin position="14"/>
        <end position="40"/>
    </location>
</feature>
<dbReference type="Proteomes" id="UP000189935">
    <property type="component" value="Chromosome I"/>
</dbReference>
<reference evidence="2 3" key="1">
    <citation type="submission" date="2016-11" db="EMBL/GenBank/DDBJ databases">
        <authorList>
            <person name="Jaros S."/>
            <person name="Januszkiewicz K."/>
            <person name="Wedrychowicz H."/>
        </authorList>
    </citation>
    <scope>NUCLEOTIDE SEQUENCE [LARGE SCALE GENOMIC DNA]</scope>
    <source>
        <strain evidence="2 3">GAS499</strain>
    </source>
</reference>
<evidence type="ECO:0000256" key="1">
    <source>
        <dbReference type="SAM" id="Phobius"/>
    </source>
</evidence>
<protein>
    <submittedName>
        <fullName evidence="2">Uncharacterized protein</fullName>
    </submittedName>
</protein>
<sequence>MVKALRRWLEANELFAIVAGVVGALVGLSMLLVFGGYLIVAR</sequence>
<accession>A0A1M6MZM9</accession>
<keyword evidence="1" id="KW-0472">Membrane</keyword>
<dbReference type="EMBL" id="LT670844">
    <property type="protein sequence ID" value="SHJ88793.1"/>
    <property type="molecule type" value="Genomic_DNA"/>
</dbReference>
<evidence type="ECO:0000313" key="2">
    <source>
        <dbReference type="EMBL" id="SHJ88793.1"/>
    </source>
</evidence>
<dbReference type="RefSeq" id="WP_283807610.1">
    <property type="nucleotide sequence ID" value="NZ_LT670844.1"/>
</dbReference>
<gene>
    <name evidence="2" type="ORF">SAMN05444159_1799</name>
</gene>
<proteinExistence type="predicted"/>
<organism evidence="2 3">
    <name type="scientific">Bradyrhizobium lablabi</name>
    <dbReference type="NCBI Taxonomy" id="722472"/>
    <lineage>
        <taxon>Bacteria</taxon>
        <taxon>Pseudomonadati</taxon>
        <taxon>Pseudomonadota</taxon>
        <taxon>Alphaproteobacteria</taxon>
        <taxon>Hyphomicrobiales</taxon>
        <taxon>Nitrobacteraceae</taxon>
        <taxon>Bradyrhizobium</taxon>
    </lineage>
</organism>
<name>A0A1M6MZM9_9BRAD</name>
<keyword evidence="1" id="KW-0812">Transmembrane</keyword>
<dbReference type="AlphaFoldDB" id="A0A1M6MZM9"/>
<keyword evidence="1" id="KW-1133">Transmembrane helix</keyword>